<dbReference type="EMBL" id="CAEZZS010000074">
    <property type="protein sequence ID" value="CAB4784263.1"/>
    <property type="molecule type" value="Genomic_DNA"/>
</dbReference>
<dbReference type="Gene3D" id="3.90.1150.10">
    <property type="entry name" value="Aspartate Aminotransferase, domain 1"/>
    <property type="match status" value="1"/>
</dbReference>
<protein>
    <submittedName>
        <fullName evidence="10">Unannotated protein</fullName>
    </submittedName>
</protein>
<dbReference type="EMBL" id="CAEZUJ010000018">
    <property type="protein sequence ID" value="CAB4598468.1"/>
    <property type="molecule type" value="Genomic_DNA"/>
</dbReference>
<evidence type="ECO:0000313" key="9">
    <source>
        <dbReference type="EMBL" id="CAB4784263.1"/>
    </source>
</evidence>
<comment type="cofactor">
    <cofactor evidence="1">
        <name>pyridoxal 5'-phosphate</name>
        <dbReference type="ChEBI" id="CHEBI:597326"/>
    </cofactor>
</comment>
<dbReference type="InterPro" id="IPR002129">
    <property type="entry name" value="PyrdxlP-dep_de-COase"/>
</dbReference>
<dbReference type="InterPro" id="IPR015422">
    <property type="entry name" value="PyrdxlP-dep_Trfase_small"/>
</dbReference>
<keyword evidence="4" id="KW-0663">Pyridoxal phosphate</keyword>
<evidence type="ECO:0000256" key="3">
    <source>
        <dbReference type="ARBA" id="ARBA00022793"/>
    </source>
</evidence>
<dbReference type="EMBL" id="CAFBLI010000008">
    <property type="protein sequence ID" value="CAB4856672.1"/>
    <property type="molecule type" value="Genomic_DNA"/>
</dbReference>
<dbReference type="GO" id="GO:0030170">
    <property type="term" value="F:pyridoxal phosphate binding"/>
    <property type="evidence" value="ECO:0007669"/>
    <property type="project" value="InterPro"/>
</dbReference>
<evidence type="ECO:0000313" key="6">
    <source>
        <dbReference type="EMBL" id="CAB4598468.1"/>
    </source>
</evidence>
<gene>
    <name evidence="6" type="ORF">UFOPK1811_00622</name>
    <name evidence="7" type="ORF">UFOPK2360_00818</name>
    <name evidence="8" type="ORF">UFOPK2659_00474</name>
    <name evidence="9" type="ORF">UFOPK2922_01243</name>
    <name evidence="10" type="ORF">UFOPK3306_00187</name>
</gene>
<dbReference type="SUPFAM" id="SSF53383">
    <property type="entry name" value="PLP-dependent transferases"/>
    <property type="match status" value="1"/>
</dbReference>
<dbReference type="EMBL" id="CAEZYJ010000049">
    <property type="protein sequence ID" value="CAB4718242.1"/>
    <property type="molecule type" value="Genomic_DNA"/>
</dbReference>
<name>A0A6J7CEE0_9ZZZZ</name>
<dbReference type="Pfam" id="PF00282">
    <property type="entry name" value="Pyridoxal_deC"/>
    <property type="match status" value="1"/>
</dbReference>
<evidence type="ECO:0000313" key="8">
    <source>
        <dbReference type="EMBL" id="CAB4718242.1"/>
    </source>
</evidence>
<proteinExistence type="inferred from homology"/>
<evidence type="ECO:0000313" key="10">
    <source>
        <dbReference type="EMBL" id="CAB4856672.1"/>
    </source>
</evidence>
<evidence type="ECO:0000256" key="1">
    <source>
        <dbReference type="ARBA" id="ARBA00001933"/>
    </source>
</evidence>
<sequence>MHEFTAEVEALAHEILNYSLDRLRIDPPLDHPRSEAELYSLVGQTITENGLGGHDALDLFQKYLATSCISTDHPRYLAFIPSAPSEYASLFDLVVAATSLYGGSWLEGAGAVYAENQALRWISDLAKFPQSAGGVFVQGGTVGNLSALVAARFHAKKEFGSSKRWVIACSADAHSSIAAAADVMDVDTLPIKTDRDGKLIAANALAAISKFESENPNHKVFVLVGTAGTTNLGIIDDLNGLADVAGELKIWFHVDGAYGLAALAAPTVRELFNGVERADSLIVDPHKWLFAPFDACALIYRDAALGKAAHTQRAPYLETLQDESEFNPSDYAIQLTRRARGLPFWFSLAANGSAAYEDAIEKSLQIARETSEMIKAHPRLTLLCEPTLSIVAFTRDGWRINEYQEWSDKLLADQIGFVTPSSHEGVPILRFAIVNPWTKITDIQAILATL</sequence>
<dbReference type="PROSITE" id="PS00392">
    <property type="entry name" value="DDC_GAD_HDC_YDC"/>
    <property type="match status" value="1"/>
</dbReference>
<reference evidence="10" key="1">
    <citation type="submission" date="2020-05" db="EMBL/GenBank/DDBJ databases">
        <authorList>
            <person name="Chiriac C."/>
            <person name="Salcher M."/>
            <person name="Ghai R."/>
            <person name="Kavagutti S V."/>
        </authorList>
    </citation>
    <scope>NUCLEOTIDE SEQUENCE</scope>
</reference>
<evidence type="ECO:0000256" key="4">
    <source>
        <dbReference type="ARBA" id="ARBA00022898"/>
    </source>
</evidence>
<dbReference type="AlphaFoldDB" id="A0A6J7CEE0"/>
<accession>A0A6J7CEE0</accession>
<evidence type="ECO:0000256" key="5">
    <source>
        <dbReference type="ARBA" id="ARBA00023239"/>
    </source>
</evidence>
<dbReference type="InterPro" id="IPR021115">
    <property type="entry name" value="Pyridoxal-P_BS"/>
</dbReference>
<keyword evidence="5" id="KW-0456">Lyase</keyword>
<dbReference type="GO" id="GO:0019752">
    <property type="term" value="P:carboxylic acid metabolic process"/>
    <property type="evidence" value="ECO:0007669"/>
    <property type="project" value="InterPro"/>
</dbReference>
<keyword evidence="3" id="KW-0210">Decarboxylase</keyword>
<dbReference type="PANTHER" id="PTHR11999">
    <property type="entry name" value="GROUP II PYRIDOXAL-5-PHOSPHATE DECARBOXYLASE"/>
    <property type="match status" value="1"/>
</dbReference>
<dbReference type="PANTHER" id="PTHR11999:SF70">
    <property type="entry name" value="MIP05841P"/>
    <property type="match status" value="1"/>
</dbReference>
<dbReference type="InterPro" id="IPR015424">
    <property type="entry name" value="PyrdxlP-dep_Trfase"/>
</dbReference>
<dbReference type="Gene3D" id="3.40.640.10">
    <property type="entry name" value="Type I PLP-dependent aspartate aminotransferase-like (Major domain)"/>
    <property type="match status" value="1"/>
</dbReference>
<evidence type="ECO:0000313" key="7">
    <source>
        <dbReference type="EMBL" id="CAB4685210.1"/>
    </source>
</evidence>
<dbReference type="GO" id="GO:0016831">
    <property type="term" value="F:carboxy-lyase activity"/>
    <property type="evidence" value="ECO:0007669"/>
    <property type="project" value="UniProtKB-KW"/>
</dbReference>
<evidence type="ECO:0000256" key="2">
    <source>
        <dbReference type="ARBA" id="ARBA00009533"/>
    </source>
</evidence>
<dbReference type="EMBL" id="CAEZXH010000044">
    <property type="protein sequence ID" value="CAB4685210.1"/>
    <property type="molecule type" value="Genomic_DNA"/>
</dbReference>
<comment type="similarity">
    <text evidence="2">Belongs to the group II decarboxylase family.</text>
</comment>
<dbReference type="InterPro" id="IPR015421">
    <property type="entry name" value="PyrdxlP-dep_Trfase_major"/>
</dbReference>
<dbReference type="InterPro" id="IPR010977">
    <property type="entry name" value="Aromatic_deC"/>
</dbReference>
<organism evidence="10">
    <name type="scientific">freshwater metagenome</name>
    <dbReference type="NCBI Taxonomy" id="449393"/>
    <lineage>
        <taxon>unclassified sequences</taxon>
        <taxon>metagenomes</taxon>
        <taxon>ecological metagenomes</taxon>
    </lineage>
</organism>